<reference evidence="1 2" key="1">
    <citation type="submission" date="2024-02" db="EMBL/GenBank/DDBJ databases">
        <title>A chromosome-level genome assembly of Drosophila madeirensis, a fruit fly species endemic to Madeira island.</title>
        <authorList>
            <person name="Tomihara K."/>
            <person name="Llopart A."/>
            <person name="Yamamoto D."/>
        </authorList>
    </citation>
    <scope>NUCLEOTIDE SEQUENCE [LARGE SCALE GENOMIC DNA]</scope>
    <source>
        <strain evidence="1 2">RF1</strain>
    </source>
</reference>
<evidence type="ECO:0000313" key="2">
    <source>
        <dbReference type="Proteomes" id="UP001500889"/>
    </source>
</evidence>
<organism evidence="1 2">
    <name type="scientific">Drosophila madeirensis</name>
    <name type="common">Fruit fly</name>
    <dbReference type="NCBI Taxonomy" id="30013"/>
    <lineage>
        <taxon>Eukaryota</taxon>
        <taxon>Metazoa</taxon>
        <taxon>Ecdysozoa</taxon>
        <taxon>Arthropoda</taxon>
        <taxon>Hexapoda</taxon>
        <taxon>Insecta</taxon>
        <taxon>Pterygota</taxon>
        <taxon>Neoptera</taxon>
        <taxon>Endopterygota</taxon>
        <taxon>Diptera</taxon>
        <taxon>Brachycera</taxon>
        <taxon>Muscomorpha</taxon>
        <taxon>Ephydroidea</taxon>
        <taxon>Drosophilidae</taxon>
        <taxon>Drosophila</taxon>
        <taxon>Sophophora</taxon>
    </lineage>
</organism>
<evidence type="ECO:0000313" key="1">
    <source>
        <dbReference type="EMBL" id="BFF94262.1"/>
    </source>
</evidence>
<name>A0AAU9FF01_DROMD</name>
<dbReference type="AlphaFoldDB" id="A0AAU9FF01"/>
<protein>
    <submittedName>
        <fullName evidence="1">Uncharacterized protein</fullName>
    </submittedName>
</protein>
<dbReference type="EMBL" id="AP029264">
    <property type="protein sequence ID" value="BFF94262.1"/>
    <property type="molecule type" value="Genomic_DNA"/>
</dbReference>
<proteinExistence type="predicted"/>
<sequence length="92" mass="10297">MRENFGRYLRTRQCREGVHLEDSLSWNCSAQRCHLRSTSVASSQVASAYGSDCHLQRNSSVPTSGFEPFAMILSTLLYDLSSSCCSSSWHSK</sequence>
<accession>A0AAU9FF01</accession>
<gene>
    <name evidence="1" type="ORF">DMAD_11947</name>
</gene>
<keyword evidence="2" id="KW-1185">Reference proteome</keyword>
<dbReference type="Proteomes" id="UP001500889">
    <property type="component" value="Chromosome U"/>
</dbReference>